<evidence type="ECO:0000313" key="2">
    <source>
        <dbReference type="EMBL" id="ALJ00068.1"/>
    </source>
</evidence>
<evidence type="ECO:0000313" key="3">
    <source>
        <dbReference type="Proteomes" id="UP000061382"/>
    </source>
</evidence>
<name>A0A0P0C577_9BACT</name>
<accession>A0A0P0C577</accession>
<dbReference type="STRING" id="512763.DC20_15170"/>
<organism evidence="2 3">
    <name type="scientific">Rufibacter tibetensis</name>
    <dbReference type="NCBI Taxonomy" id="512763"/>
    <lineage>
        <taxon>Bacteria</taxon>
        <taxon>Pseudomonadati</taxon>
        <taxon>Bacteroidota</taxon>
        <taxon>Cytophagia</taxon>
        <taxon>Cytophagales</taxon>
        <taxon>Hymenobacteraceae</taxon>
        <taxon>Rufibacter</taxon>
    </lineage>
</organism>
<sequence>MLRLQPYIAAFLLLLFCQMMVPESAPLALHEHEHTEAHDEPVPDGEHTVGKIRDGVYGSRFAEELGI</sequence>
<dbReference type="EMBL" id="CP012643">
    <property type="protein sequence ID" value="ALJ00068.1"/>
    <property type="molecule type" value="Genomic_DNA"/>
</dbReference>
<reference evidence="2 3" key="1">
    <citation type="submission" date="2015-08" db="EMBL/GenBank/DDBJ databases">
        <title>Complete genome sequence of Rufibacter tibetensis strain 1351t, a radiation-resistant bacterium from tibet plateau.</title>
        <authorList>
            <person name="Dai J."/>
        </authorList>
    </citation>
    <scope>NUCLEOTIDE SEQUENCE [LARGE SCALE GENOMIC DNA]</scope>
    <source>
        <strain evidence="2 3">1351</strain>
    </source>
</reference>
<proteinExistence type="predicted"/>
<dbReference type="PATRIC" id="fig|512763.3.peg.3337"/>
<gene>
    <name evidence="2" type="ORF">DC20_15170</name>
</gene>
<dbReference type="KEGG" id="rti:DC20_15170"/>
<dbReference type="AlphaFoldDB" id="A0A0P0C577"/>
<evidence type="ECO:0000256" key="1">
    <source>
        <dbReference type="SAM" id="MobiDB-lite"/>
    </source>
</evidence>
<feature type="region of interest" description="Disordered" evidence="1">
    <location>
        <begin position="31"/>
        <end position="51"/>
    </location>
</feature>
<protein>
    <submittedName>
        <fullName evidence="2">Uncharacterized protein</fullName>
    </submittedName>
</protein>
<keyword evidence="3" id="KW-1185">Reference proteome</keyword>
<dbReference type="Proteomes" id="UP000061382">
    <property type="component" value="Chromosome"/>
</dbReference>